<evidence type="ECO:0000313" key="4">
    <source>
        <dbReference type="Proteomes" id="UP001652397"/>
    </source>
</evidence>
<protein>
    <recommendedName>
        <fullName evidence="2">Large polyvalent protein-associated domain-containing protein</fullName>
    </recommendedName>
</protein>
<proteinExistence type="predicted"/>
<evidence type="ECO:0000313" key="3">
    <source>
        <dbReference type="EMBL" id="MCU6790151.1"/>
    </source>
</evidence>
<feature type="domain" description="Large polyvalent protein-associated" evidence="2">
    <location>
        <begin position="429"/>
        <end position="512"/>
    </location>
</feature>
<dbReference type="EMBL" id="JAOQJE010000016">
    <property type="protein sequence ID" value="MCU6790151.1"/>
    <property type="molecule type" value="Genomic_DNA"/>
</dbReference>
<sequence length="1606" mass="174124">MDQLTANSVAWHFADDAQKRALFEANNAIRQKYNLAYLPGTGETYNNAGVNLSAPVAEEVRTQQSYNAQTPLSVLGHNTMAGIAGINRGFYSTLDFLLPDVITPQFVQDKIDAAKRTNEDIQEKVRRYNYERGGKIGGAIGDLYQSALGMIPQAVIAVMSGGTSAAAQGGSTLAGAADDIVSNITRQLTKNAGYMSSFASTVGTDYERAKAAGASDAEAAFSDILSSAATAGIETMGGIDVPQGSASRLRNALNTALEEGSEEVLQDLAQSIVEKGTYNPDKAWAGENGVFDLGRALQNFGAGAILGGGFGAARTPVRPQIQGAQAAIRPNIQQASVDASAAPVRAGKATTIQSPYTGKMPQNAGTEAQTRPLQIGKADVEGAQQAIFASQQGGTFARTMKSVLQNIFQQNGGTRTVTVQGVTFDGQPYDVALGNKVAAKVASDPNMTAEKLAAFNDIDNIVSTAEYVGSGNYNKNKTKAESVKRYDYFEKTLVIDGKPYVATFDVEVYTDRNNFRTYRVIDEMSLTPSTEAAGPQPTSPDGASSFTNNSISQTNGNSNTPAAQNDPIRPIIQPAQGVSPDSSVGAAAANFDPYTRMANEYGTIAQGEAPRAREVDVPQSTDGSDRVRRFARTAMEAQATPEQMIPEFEKNVANGLFSYNPRSDKSSLDAAARTIAQKGYDGALAQWEDVTSGRRTAGKDDIVLAQVLYSEAAAAGDTRLAMQLAAEIAAEGTRAGQSVQALRLLKRTTSEGKLYYIQKAVNNIQEGLNQKRGGKAPQITIDEALAQGLLDAKTDADANAAMDAIYNDVAAQIPATLGDRLNAWRYFAMLGNPRTHIRNVVGNIVYQIPTRASNKVSATLQKAFVKDPNQRTRSLTRNSAAKEFAKADYAEMKGVISGDAYTSEMSEVQRRQKIFPKPLQAVMDTANKALDVEDQIFKRMTYINSMADFLTARGIDPSRGNVPADILEQARTHAIQDAKRATFQDASALADAIARIENKNKATKLAIGGLLPFKRTPINIAKRGFELSPAGLIKGLTYDLGQVRKGTMTATDAIDHISQGLTGTSLALVGYFLASNGLLSASSPENDKERNFEAAQGSQEYALNIGPYSYTIDWAAPAALPMFVGAEFYNALTQKYDDGEQVFKQATDALSRLFEPMINMTMLSGISSTIESATYSQTNPLFAIAGNIAQNYAGQVVPTLSGQIARTIDDTRRTTYADKDNWVPDSVQTFLQRQANKIPGLSQNQPAYTDVWGRPDRTENWVLRAFENFLSPGYIGNRSASGAENALRELYNATGDSAVLPSKPQKSYKVNGEEHNFTAEQWLKYSNRRGQASFDMLNKIVDTDAYQNMSNQDKKDLVSKVYDYADAMGRMDTIDGYQLEGWIAGAKDAEQNGVPSWAYTLYQTQKSISDAKAETDKSIKKYDYMTDIVSEIMSDDNLNDSQKQKTIQNLVINGISDNQEEKYAAIADKVPAADYARAYYEFQRIEDNNPDLGAGEQNALKRDYLMQSGLSAEQKHLIDENIINDGMYIPKDLDVDYSNPTSFILTQMSDAAQRKFSRFGMSAEDYRKVYPIATAQGKKAQVIANLQAAGMTYSEAARFYRLVKKK</sequence>
<dbReference type="RefSeq" id="WP_147574521.1">
    <property type="nucleotide sequence ID" value="NZ_JAOQJE010000016.1"/>
</dbReference>
<feature type="compositionally biased region" description="Polar residues" evidence="1">
    <location>
        <begin position="539"/>
        <end position="563"/>
    </location>
</feature>
<reference evidence="3 4" key="1">
    <citation type="journal article" date="2021" name="ISME Commun">
        <title>Automated analysis of genomic sequences facilitates high-throughput and comprehensive description of bacteria.</title>
        <authorList>
            <person name="Hitch T.C.A."/>
        </authorList>
    </citation>
    <scope>NUCLEOTIDE SEQUENCE [LARGE SCALE GENOMIC DNA]</scope>
    <source>
        <strain evidence="3 4">Sanger_34</strain>
    </source>
</reference>
<keyword evidence="4" id="KW-1185">Reference proteome</keyword>
<evidence type="ECO:0000256" key="1">
    <source>
        <dbReference type="SAM" id="MobiDB-lite"/>
    </source>
</evidence>
<dbReference type="Pfam" id="PF18798">
    <property type="entry name" value="LPD3"/>
    <property type="match status" value="1"/>
</dbReference>
<dbReference type="Proteomes" id="UP001652397">
    <property type="component" value="Unassembled WGS sequence"/>
</dbReference>
<comment type="caution">
    <text evidence="3">The sequence shown here is derived from an EMBL/GenBank/DDBJ whole genome shotgun (WGS) entry which is preliminary data.</text>
</comment>
<name>A0ABT2U7Y0_9FIRM</name>
<accession>A0ABT2U7Y0</accession>
<evidence type="ECO:0000259" key="2">
    <source>
        <dbReference type="Pfam" id="PF18798"/>
    </source>
</evidence>
<feature type="region of interest" description="Disordered" evidence="1">
    <location>
        <begin position="526"/>
        <end position="584"/>
    </location>
</feature>
<organism evidence="3 4">
    <name type="scientific">Agathobaculum ammoniilyticum</name>
    <dbReference type="NCBI Taxonomy" id="2981778"/>
    <lineage>
        <taxon>Bacteria</taxon>
        <taxon>Bacillati</taxon>
        <taxon>Bacillota</taxon>
        <taxon>Clostridia</taxon>
        <taxon>Eubacteriales</taxon>
        <taxon>Butyricicoccaceae</taxon>
        <taxon>Agathobaculum</taxon>
    </lineage>
</organism>
<dbReference type="InterPro" id="IPR040824">
    <property type="entry name" value="LPD3"/>
</dbReference>
<gene>
    <name evidence="3" type="ORF">OCV66_13790</name>
</gene>
<feature type="region of interest" description="Disordered" evidence="1">
    <location>
        <begin position="605"/>
        <end position="624"/>
    </location>
</feature>